<evidence type="ECO:0000313" key="3">
    <source>
        <dbReference type="Proteomes" id="UP001054837"/>
    </source>
</evidence>
<reference evidence="2 3" key="1">
    <citation type="submission" date="2021-06" db="EMBL/GenBank/DDBJ databases">
        <title>Caerostris darwini draft genome.</title>
        <authorList>
            <person name="Kono N."/>
            <person name="Arakawa K."/>
        </authorList>
    </citation>
    <scope>NUCLEOTIDE SEQUENCE [LARGE SCALE GENOMIC DNA]</scope>
</reference>
<comment type="caution">
    <text evidence="2">The sequence shown here is derived from an EMBL/GenBank/DDBJ whole genome shotgun (WGS) entry which is preliminary data.</text>
</comment>
<protein>
    <submittedName>
        <fullName evidence="2">Uncharacterized protein</fullName>
    </submittedName>
</protein>
<keyword evidence="3" id="KW-1185">Reference proteome</keyword>
<organism evidence="2 3">
    <name type="scientific">Caerostris darwini</name>
    <dbReference type="NCBI Taxonomy" id="1538125"/>
    <lineage>
        <taxon>Eukaryota</taxon>
        <taxon>Metazoa</taxon>
        <taxon>Ecdysozoa</taxon>
        <taxon>Arthropoda</taxon>
        <taxon>Chelicerata</taxon>
        <taxon>Arachnida</taxon>
        <taxon>Araneae</taxon>
        <taxon>Araneomorphae</taxon>
        <taxon>Entelegynae</taxon>
        <taxon>Araneoidea</taxon>
        <taxon>Araneidae</taxon>
        <taxon>Caerostris</taxon>
    </lineage>
</organism>
<evidence type="ECO:0000256" key="1">
    <source>
        <dbReference type="SAM" id="MobiDB-lite"/>
    </source>
</evidence>
<sequence>MGVLSTIQQDNPPFKYIAGYPKSTSNKDNRRRRQLNSPFCWKSPLNDSLHQREKAEKLTVVIRVPAYEAEVGNSSTQHLQILHSSLKISCAHRPPPYIPTNIVESCLRQISQSCMKFSHQEKPVEDSVIHTD</sequence>
<proteinExistence type="predicted"/>
<dbReference type="AlphaFoldDB" id="A0AAV4W821"/>
<dbReference type="EMBL" id="BPLQ01014278">
    <property type="protein sequence ID" value="GIY78812.1"/>
    <property type="molecule type" value="Genomic_DNA"/>
</dbReference>
<gene>
    <name evidence="2" type="ORF">CDAR_391411</name>
</gene>
<name>A0AAV4W821_9ARAC</name>
<feature type="region of interest" description="Disordered" evidence="1">
    <location>
        <begin position="14"/>
        <end position="45"/>
    </location>
</feature>
<dbReference type="Proteomes" id="UP001054837">
    <property type="component" value="Unassembled WGS sequence"/>
</dbReference>
<evidence type="ECO:0000313" key="2">
    <source>
        <dbReference type="EMBL" id="GIY78812.1"/>
    </source>
</evidence>
<accession>A0AAV4W821</accession>